<feature type="compositionally biased region" description="Polar residues" evidence="1">
    <location>
        <begin position="130"/>
        <end position="141"/>
    </location>
</feature>
<organism evidence="2 3">
    <name type="scientific">Emiliania huxleyi (strain CCMP1516)</name>
    <dbReference type="NCBI Taxonomy" id="280463"/>
    <lineage>
        <taxon>Eukaryota</taxon>
        <taxon>Haptista</taxon>
        <taxon>Haptophyta</taxon>
        <taxon>Prymnesiophyceae</taxon>
        <taxon>Isochrysidales</taxon>
        <taxon>Noelaerhabdaceae</taxon>
        <taxon>Emiliania</taxon>
    </lineage>
</organism>
<keyword evidence="3" id="KW-1185">Reference proteome</keyword>
<protein>
    <submittedName>
        <fullName evidence="2">Uncharacterized protein</fullName>
    </submittedName>
</protein>
<evidence type="ECO:0000313" key="3">
    <source>
        <dbReference type="Proteomes" id="UP000013827"/>
    </source>
</evidence>
<evidence type="ECO:0000256" key="1">
    <source>
        <dbReference type="SAM" id="MobiDB-lite"/>
    </source>
</evidence>
<evidence type="ECO:0000313" key="2">
    <source>
        <dbReference type="EnsemblProtists" id="EOD10854"/>
    </source>
</evidence>
<accession>A0A0D3IHW9</accession>
<reference evidence="2" key="2">
    <citation type="submission" date="2024-10" db="UniProtKB">
        <authorList>
            <consortium name="EnsemblProtists"/>
        </authorList>
    </citation>
    <scope>IDENTIFICATION</scope>
</reference>
<dbReference type="HOGENOM" id="CLU_1828978_0_0_1"/>
<name>A0A0D3IHW9_EMIH1</name>
<dbReference type="KEGG" id="ehx:EMIHUDRAFT_437729"/>
<dbReference type="Proteomes" id="UP000013827">
    <property type="component" value="Unassembled WGS sequence"/>
</dbReference>
<proteinExistence type="predicted"/>
<sequence length="159" mass="17473">MLLYLNADTWSDERLAEQVKQARQDRLKIVMAHENDLDRGGCEFAKFFETTPQERCRSAVDLYVPPAPCPPSPPPQELINAGLYNALAIACFPGLHHEVSLVLLAKALGATPVSARSSIRDSLSNIGRFTTVPRGSTTSDPVVTEEDSQLEQLPEVEQV</sequence>
<dbReference type="PaxDb" id="2903-EOD10854"/>
<dbReference type="RefSeq" id="XP_005763283.1">
    <property type="nucleotide sequence ID" value="XM_005763226.1"/>
</dbReference>
<reference evidence="3" key="1">
    <citation type="journal article" date="2013" name="Nature">
        <title>Pan genome of the phytoplankton Emiliania underpins its global distribution.</title>
        <authorList>
            <person name="Read B.A."/>
            <person name="Kegel J."/>
            <person name="Klute M.J."/>
            <person name="Kuo A."/>
            <person name="Lefebvre S.C."/>
            <person name="Maumus F."/>
            <person name="Mayer C."/>
            <person name="Miller J."/>
            <person name="Monier A."/>
            <person name="Salamov A."/>
            <person name="Young J."/>
            <person name="Aguilar M."/>
            <person name="Claverie J.M."/>
            <person name="Frickenhaus S."/>
            <person name="Gonzalez K."/>
            <person name="Herman E.K."/>
            <person name="Lin Y.C."/>
            <person name="Napier J."/>
            <person name="Ogata H."/>
            <person name="Sarno A.F."/>
            <person name="Shmutz J."/>
            <person name="Schroeder D."/>
            <person name="de Vargas C."/>
            <person name="Verret F."/>
            <person name="von Dassow P."/>
            <person name="Valentin K."/>
            <person name="Van de Peer Y."/>
            <person name="Wheeler G."/>
            <person name="Dacks J.B."/>
            <person name="Delwiche C.F."/>
            <person name="Dyhrman S.T."/>
            <person name="Glockner G."/>
            <person name="John U."/>
            <person name="Richards T."/>
            <person name="Worden A.Z."/>
            <person name="Zhang X."/>
            <person name="Grigoriev I.V."/>
            <person name="Allen A.E."/>
            <person name="Bidle K."/>
            <person name="Borodovsky M."/>
            <person name="Bowler C."/>
            <person name="Brownlee C."/>
            <person name="Cock J.M."/>
            <person name="Elias M."/>
            <person name="Gladyshev V.N."/>
            <person name="Groth M."/>
            <person name="Guda C."/>
            <person name="Hadaegh A."/>
            <person name="Iglesias-Rodriguez M.D."/>
            <person name="Jenkins J."/>
            <person name="Jones B.M."/>
            <person name="Lawson T."/>
            <person name="Leese F."/>
            <person name="Lindquist E."/>
            <person name="Lobanov A."/>
            <person name="Lomsadze A."/>
            <person name="Malik S.B."/>
            <person name="Marsh M.E."/>
            <person name="Mackinder L."/>
            <person name="Mock T."/>
            <person name="Mueller-Roeber B."/>
            <person name="Pagarete A."/>
            <person name="Parker M."/>
            <person name="Probert I."/>
            <person name="Quesneville H."/>
            <person name="Raines C."/>
            <person name="Rensing S.A."/>
            <person name="Riano-Pachon D.M."/>
            <person name="Richier S."/>
            <person name="Rokitta S."/>
            <person name="Shiraiwa Y."/>
            <person name="Soanes D.M."/>
            <person name="van der Giezen M."/>
            <person name="Wahlund T.M."/>
            <person name="Williams B."/>
            <person name="Wilson W."/>
            <person name="Wolfe G."/>
            <person name="Wurch L.L."/>
        </authorList>
    </citation>
    <scope>NUCLEOTIDE SEQUENCE</scope>
</reference>
<feature type="region of interest" description="Disordered" evidence="1">
    <location>
        <begin position="130"/>
        <end position="159"/>
    </location>
</feature>
<dbReference type="AlphaFoldDB" id="A0A0D3IHW9"/>
<dbReference type="EnsemblProtists" id="EOD10854">
    <property type="protein sequence ID" value="EOD10854"/>
    <property type="gene ID" value="EMIHUDRAFT_437729"/>
</dbReference>
<dbReference type="GeneID" id="17257047"/>